<gene>
    <name evidence="2" type="ORF">PRLR5076_26440</name>
</gene>
<dbReference type="PANTHER" id="PTHR43767">
    <property type="entry name" value="LONG-CHAIN-FATTY-ACID--COA LIGASE"/>
    <property type="match status" value="1"/>
</dbReference>
<evidence type="ECO:0000313" key="2">
    <source>
        <dbReference type="EMBL" id="GJG59793.1"/>
    </source>
</evidence>
<reference evidence="2" key="1">
    <citation type="journal article" date="2022" name="Int. J. Syst. Evol. Microbiol.">
        <title>Prevotella lacticifex sp. nov., isolated from the rumen of cows.</title>
        <authorList>
            <person name="Shinkai T."/>
            <person name="Ikeyama N."/>
            <person name="Kumagai M."/>
            <person name="Ohmori H."/>
            <person name="Sakamoto M."/>
            <person name="Ohkuma M."/>
            <person name="Mitsumori M."/>
        </authorList>
    </citation>
    <scope>NUCLEOTIDE SEQUENCE</scope>
    <source>
        <strain evidence="2">R5076</strain>
    </source>
</reference>
<accession>A0A9R1CZA8</accession>
<dbReference type="InterPro" id="IPR045851">
    <property type="entry name" value="AMP-bd_C_sf"/>
</dbReference>
<dbReference type="GO" id="GO:0016878">
    <property type="term" value="F:acid-thiol ligase activity"/>
    <property type="evidence" value="ECO:0007669"/>
    <property type="project" value="UniProtKB-ARBA"/>
</dbReference>
<dbReference type="PANTHER" id="PTHR43767:SF10">
    <property type="entry name" value="SURFACTIN SYNTHASE SUBUNIT 1"/>
    <property type="match status" value="1"/>
</dbReference>
<dbReference type="Gene3D" id="3.30.300.30">
    <property type="match status" value="1"/>
</dbReference>
<dbReference type="CDD" id="cd04433">
    <property type="entry name" value="AFD_class_I"/>
    <property type="match status" value="1"/>
</dbReference>
<dbReference type="InterPro" id="IPR042099">
    <property type="entry name" value="ANL_N_sf"/>
</dbReference>
<keyword evidence="3" id="KW-1185">Reference proteome</keyword>
<dbReference type="RefSeq" id="WP_223926881.1">
    <property type="nucleotide sequence ID" value="NZ_BPTU01000002.1"/>
</dbReference>
<dbReference type="EMBL" id="BPUB01000002">
    <property type="protein sequence ID" value="GJG59793.1"/>
    <property type="molecule type" value="Genomic_DNA"/>
</dbReference>
<dbReference type="InterPro" id="IPR050237">
    <property type="entry name" value="ATP-dep_AMP-bd_enzyme"/>
</dbReference>
<protein>
    <recommendedName>
        <fullName evidence="1">AMP-dependent synthetase/ligase domain-containing protein</fullName>
    </recommendedName>
</protein>
<dbReference type="AlphaFoldDB" id="A0A9R1CZA8"/>
<proteinExistence type="predicted"/>
<feature type="domain" description="AMP-dependent synthetase/ligase" evidence="1">
    <location>
        <begin position="110"/>
        <end position="317"/>
    </location>
</feature>
<comment type="caution">
    <text evidence="2">The sequence shown here is derived from an EMBL/GenBank/DDBJ whole genome shotgun (WGS) entry which is preliminary data.</text>
</comment>
<evidence type="ECO:0000259" key="1">
    <source>
        <dbReference type="Pfam" id="PF00501"/>
    </source>
</evidence>
<name>A0A9R1CZA8_9BACT</name>
<dbReference type="SUPFAM" id="SSF56801">
    <property type="entry name" value="Acetyl-CoA synthetase-like"/>
    <property type="match status" value="1"/>
</dbReference>
<dbReference type="Pfam" id="PF00501">
    <property type="entry name" value="AMP-binding"/>
    <property type="match status" value="1"/>
</dbReference>
<dbReference type="Proteomes" id="UP000825483">
    <property type="component" value="Unassembled WGS sequence"/>
</dbReference>
<dbReference type="InterPro" id="IPR000873">
    <property type="entry name" value="AMP-dep_synth/lig_dom"/>
</dbReference>
<evidence type="ECO:0000313" key="3">
    <source>
        <dbReference type="Proteomes" id="UP000825483"/>
    </source>
</evidence>
<sequence length="458" mass="49318">MIVNKMTTIEQQVERHALSTPDKPAVVSCGTTTTYAQLWADVCRRTDELRAAAAPGRLNIFRATADKKFIVEYLSTHRAGMVAMPLEKDLPEARLTALRNEYGTMVLPPADDALESIADVLFTTGSTGRQKGVMVSYRAIIADADNLISSQGFTTDTTFIICGPLNHIGSLSKIWPVLALGGTLVIVDGMKDINSLLGLFDRSGQHLATFMVPASLRMILRFGSKRIKEVAKNIDFIETGGAALSQSDIDGLRRLLPGVRLYNTYASTETGIVTTADFSQGASPAGCTGRPMRNSAVTITADGRITCSGATVMSGYLGDETLTRAVLHGGTVVTNDLGEIDSDGRLHIKGRQNDVINIGGYKVSPQEIEDAASDIEAVADSICIPFHSGIFGDTMKLIYVVSPGCMLGKRDVARALAAKLESYKVPRVFEEAGSIRHTFNGKPDRRFYLTGGDEKSDE</sequence>
<organism evidence="2 3">
    <name type="scientific">Prevotella lacticifex</name>
    <dbReference type="NCBI Taxonomy" id="2854755"/>
    <lineage>
        <taxon>Bacteria</taxon>
        <taxon>Pseudomonadati</taxon>
        <taxon>Bacteroidota</taxon>
        <taxon>Bacteroidia</taxon>
        <taxon>Bacteroidales</taxon>
        <taxon>Prevotellaceae</taxon>
        <taxon>Prevotella</taxon>
    </lineage>
</organism>
<dbReference type="Gene3D" id="3.40.50.12780">
    <property type="entry name" value="N-terminal domain of ligase-like"/>
    <property type="match status" value="2"/>
</dbReference>
<dbReference type="GeneID" id="72466165"/>